<proteinExistence type="inferred from homology"/>
<comment type="caution">
    <text evidence="8">The sequence shown here is derived from an EMBL/GenBank/DDBJ whole genome shotgun (WGS) entry which is preliminary data.</text>
</comment>
<dbReference type="Gene3D" id="2.40.70.10">
    <property type="entry name" value="Acid Proteases"/>
    <property type="match status" value="1"/>
</dbReference>
<dbReference type="PROSITE" id="PS51767">
    <property type="entry name" value="PEPTIDASE_A1"/>
    <property type="match status" value="1"/>
</dbReference>
<evidence type="ECO:0000256" key="6">
    <source>
        <dbReference type="SAM" id="SignalP"/>
    </source>
</evidence>
<dbReference type="PANTHER" id="PTHR47966:SF51">
    <property type="entry name" value="BETA-SITE APP-CLEAVING ENZYME, ISOFORM A-RELATED"/>
    <property type="match status" value="1"/>
</dbReference>
<dbReference type="EMBL" id="CAUYUJ010003036">
    <property type="protein sequence ID" value="CAK0803555.1"/>
    <property type="molecule type" value="Genomic_DNA"/>
</dbReference>
<feature type="signal peptide" evidence="6">
    <location>
        <begin position="1"/>
        <end position="20"/>
    </location>
</feature>
<keyword evidence="4 5" id="KW-0378">Hydrolase</keyword>
<evidence type="ECO:0000256" key="2">
    <source>
        <dbReference type="ARBA" id="ARBA00022670"/>
    </source>
</evidence>
<feature type="domain" description="Peptidase A1" evidence="7">
    <location>
        <begin position="85"/>
        <end position="356"/>
    </location>
</feature>
<dbReference type="Pfam" id="PF00026">
    <property type="entry name" value="Asp"/>
    <property type="match status" value="1"/>
</dbReference>
<feature type="chain" id="PRO_5047120665" description="Peptidase A1 domain-containing protein" evidence="6">
    <location>
        <begin position="21"/>
        <end position="356"/>
    </location>
</feature>
<dbReference type="PANTHER" id="PTHR47966">
    <property type="entry name" value="BETA-SITE APP-CLEAVING ENZYME, ISOFORM A-RELATED"/>
    <property type="match status" value="1"/>
</dbReference>
<keyword evidence="2 5" id="KW-0645">Protease</keyword>
<dbReference type="InterPro" id="IPR021109">
    <property type="entry name" value="Peptidase_aspartic_dom_sf"/>
</dbReference>
<dbReference type="PROSITE" id="PS00141">
    <property type="entry name" value="ASP_PROTEASE"/>
    <property type="match status" value="1"/>
</dbReference>
<protein>
    <recommendedName>
        <fullName evidence="7">Peptidase A1 domain-containing protein</fullName>
    </recommendedName>
</protein>
<reference evidence="8" key="1">
    <citation type="submission" date="2023-10" db="EMBL/GenBank/DDBJ databases">
        <authorList>
            <person name="Chen Y."/>
            <person name="Shah S."/>
            <person name="Dougan E. K."/>
            <person name="Thang M."/>
            <person name="Chan C."/>
        </authorList>
    </citation>
    <scope>NUCLEOTIDE SEQUENCE [LARGE SCALE GENOMIC DNA]</scope>
</reference>
<evidence type="ECO:0000313" key="8">
    <source>
        <dbReference type="EMBL" id="CAK0803555.1"/>
    </source>
</evidence>
<evidence type="ECO:0000256" key="4">
    <source>
        <dbReference type="ARBA" id="ARBA00022801"/>
    </source>
</evidence>
<evidence type="ECO:0000256" key="5">
    <source>
        <dbReference type="RuleBase" id="RU000454"/>
    </source>
</evidence>
<dbReference type="PRINTS" id="PR00792">
    <property type="entry name" value="PEPSIN"/>
</dbReference>
<dbReference type="InterPro" id="IPR001969">
    <property type="entry name" value="Aspartic_peptidase_AS"/>
</dbReference>
<comment type="similarity">
    <text evidence="1 5">Belongs to the peptidase A1 family.</text>
</comment>
<evidence type="ECO:0000259" key="7">
    <source>
        <dbReference type="PROSITE" id="PS51767"/>
    </source>
</evidence>
<evidence type="ECO:0000256" key="1">
    <source>
        <dbReference type="ARBA" id="ARBA00007447"/>
    </source>
</evidence>
<dbReference type="Proteomes" id="UP001189429">
    <property type="component" value="Unassembled WGS sequence"/>
</dbReference>
<accession>A0ABN9QCB4</accession>
<dbReference type="InterPro" id="IPR034164">
    <property type="entry name" value="Pepsin-like_dom"/>
</dbReference>
<sequence length="356" mass="38793">MGRARRAAGPWVRAMALAAASVLPGLEPAIAGAIAPVQATLPLVLVPRSPERIMFHNSSHLRGLRSPRVLQDDDIPILISQDFAIVATVSVGTPAQNFRCLLDSGSADLWLPSKRCESCSNEQYFDADASSTFSPKLVRTVFGDAPEKVWLQFASGPVAGFAVQDSIGFGPFQMSDHSFMLVEDANIPRHPDWDGICGLGWRGIAQTGEPLYKKLQEMGQQAIFTFVPSSTTQASLVVGEVPTALAKDDTFVWSPLEQFDGEDDQAFWIVRGGVSPWNPAPKNVSIVVDTGTNGILMVPAEEFPQLVEHLIPPEANLGGQFTAVHMAQSGRALMFRNVPHVRRLKERTMSVKVEWH</sequence>
<dbReference type="CDD" id="cd05471">
    <property type="entry name" value="pepsin_like"/>
    <property type="match status" value="1"/>
</dbReference>
<keyword evidence="3 5" id="KW-0064">Aspartyl protease</keyword>
<keyword evidence="6" id="KW-0732">Signal</keyword>
<organism evidence="8 9">
    <name type="scientific">Prorocentrum cordatum</name>
    <dbReference type="NCBI Taxonomy" id="2364126"/>
    <lineage>
        <taxon>Eukaryota</taxon>
        <taxon>Sar</taxon>
        <taxon>Alveolata</taxon>
        <taxon>Dinophyceae</taxon>
        <taxon>Prorocentrales</taxon>
        <taxon>Prorocentraceae</taxon>
        <taxon>Prorocentrum</taxon>
    </lineage>
</organism>
<keyword evidence="9" id="KW-1185">Reference proteome</keyword>
<dbReference type="SUPFAM" id="SSF50630">
    <property type="entry name" value="Acid proteases"/>
    <property type="match status" value="1"/>
</dbReference>
<gene>
    <name evidence="8" type="ORF">PCOR1329_LOCUS10677</name>
</gene>
<dbReference type="InterPro" id="IPR001461">
    <property type="entry name" value="Aspartic_peptidase_A1"/>
</dbReference>
<dbReference type="InterPro" id="IPR033121">
    <property type="entry name" value="PEPTIDASE_A1"/>
</dbReference>
<evidence type="ECO:0000313" key="9">
    <source>
        <dbReference type="Proteomes" id="UP001189429"/>
    </source>
</evidence>
<evidence type="ECO:0000256" key="3">
    <source>
        <dbReference type="ARBA" id="ARBA00022750"/>
    </source>
</evidence>
<name>A0ABN9QCB4_9DINO</name>